<gene>
    <name evidence="2" type="ORF">NMOB1V02_LOCUS2915</name>
</gene>
<protein>
    <submittedName>
        <fullName evidence="2">Uncharacterized protein</fullName>
    </submittedName>
</protein>
<dbReference type="AlphaFoldDB" id="A0A7R9GAE2"/>
<accession>A0A7R9GAE2</accession>
<sequence>MSSGENREFSCSMKRSSFLKTREMKLSFSRSGSSTLSDGRPSMSLLSPLSPRPRSPPGDAFASCATPSSCGPTLSVSQHHHLSKSLSCTSSTSLTTPGSSAEKQHHVSYASRSQSSVEQLTSTSFTTLPRLLLPPPQEYTRRFRDDSLDQLVAAGDVMLEIVSSCIMDDMQSCEVLFLRSDDVDFRTFPQQTLQLLRGLALVCDPGIEAASFKPSFT</sequence>
<evidence type="ECO:0000256" key="1">
    <source>
        <dbReference type="SAM" id="MobiDB-lite"/>
    </source>
</evidence>
<feature type="compositionally biased region" description="Low complexity" evidence="1">
    <location>
        <begin position="27"/>
        <end position="49"/>
    </location>
</feature>
<keyword evidence="3" id="KW-1185">Reference proteome</keyword>
<name>A0A7R9GAE2_9CRUS</name>
<dbReference type="Proteomes" id="UP000678499">
    <property type="component" value="Unassembled WGS sequence"/>
</dbReference>
<evidence type="ECO:0000313" key="3">
    <source>
        <dbReference type="Proteomes" id="UP000678499"/>
    </source>
</evidence>
<dbReference type="EMBL" id="CAJPEX010000359">
    <property type="protein sequence ID" value="CAG0915264.1"/>
    <property type="molecule type" value="Genomic_DNA"/>
</dbReference>
<reference evidence="2" key="1">
    <citation type="submission" date="2020-11" db="EMBL/GenBank/DDBJ databases">
        <authorList>
            <person name="Tran Van P."/>
        </authorList>
    </citation>
    <scope>NUCLEOTIDE SEQUENCE</scope>
</reference>
<organism evidence="2">
    <name type="scientific">Notodromas monacha</name>
    <dbReference type="NCBI Taxonomy" id="399045"/>
    <lineage>
        <taxon>Eukaryota</taxon>
        <taxon>Metazoa</taxon>
        <taxon>Ecdysozoa</taxon>
        <taxon>Arthropoda</taxon>
        <taxon>Crustacea</taxon>
        <taxon>Oligostraca</taxon>
        <taxon>Ostracoda</taxon>
        <taxon>Podocopa</taxon>
        <taxon>Podocopida</taxon>
        <taxon>Cypridocopina</taxon>
        <taxon>Cypridoidea</taxon>
        <taxon>Cyprididae</taxon>
        <taxon>Notodromas</taxon>
    </lineage>
</organism>
<evidence type="ECO:0000313" key="2">
    <source>
        <dbReference type="EMBL" id="CAD7275112.1"/>
    </source>
</evidence>
<proteinExistence type="predicted"/>
<dbReference type="EMBL" id="OA882396">
    <property type="protein sequence ID" value="CAD7275112.1"/>
    <property type="molecule type" value="Genomic_DNA"/>
</dbReference>
<feature type="region of interest" description="Disordered" evidence="1">
    <location>
        <begin position="22"/>
        <end position="64"/>
    </location>
</feature>